<dbReference type="EMBL" id="CP016907">
    <property type="protein sequence ID" value="AOC93707.1"/>
    <property type="molecule type" value="Genomic_DNA"/>
</dbReference>
<dbReference type="AlphaFoldDB" id="A0AAC9D173"/>
<evidence type="ECO:0000313" key="1">
    <source>
        <dbReference type="EMBL" id="AOC93707.1"/>
    </source>
</evidence>
<evidence type="ECO:0000313" key="2">
    <source>
        <dbReference type="Proteomes" id="UP000093276"/>
    </source>
</evidence>
<reference evidence="1 2" key="1">
    <citation type="submission" date="2016-08" db="EMBL/GenBank/DDBJ databases">
        <title>Complete genome sequence of Flavobacterium johnsoniae strain GSE09, a volatile-producing biocontrol agent isolated from cucumber (Cucumis sativus).</title>
        <authorList>
            <person name="Jeong J.-J."/>
            <person name="Oh J.Y."/>
            <person name="Jim Y.J."/>
            <person name="Sang M.K."/>
            <person name="Kim K.D."/>
        </authorList>
    </citation>
    <scope>NUCLEOTIDE SEQUENCE [LARGE SCALE GENOMIC DNA]</scope>
    <source>
        <strain evidence="1 2">GSE09</strain>
    </source>
</reference>
<accession>A0AAC9D173</accession>
<name>A0AAC9D173_9FLAO</name>
<protein>
    <submittedName>
        <fullName evidence="1">Uncharacterized protein</fullName>
    </submittedName>
</protein>
<dbReference type="RefSeq" id="WP_123906984.1">
    <property type="nucleotide sequence ID" value="NZ_CP016907.1"/>
</dbReference>
<dbReference type="Proteomes" id="UP000093276">
    <property type="component" value="Chromosome"/>
</dbReference>
<gene>
    <name evidence="1" type="ORF">BB050_00553</name>
</gene>
<dbReference type="GeneID" id="301552777"/>
<sequence length="59" mass="7149">MDHKNHHLYKKTEKMKASQIKEKIQELESWLIENPTSPERNLIESDIKKLKNLLDKNYE</sequence>
<organism evidence="1 2">
    <name type="scientific">Flavobacterium anhuiense</name>
    <dbReference type="NCBI Taxonomy" id="459526"/>
    <lineage>
        <taxon>Bacteria</taxon>
        <taxon>Pseudomonadati</taxon>
        <taxon>Bacteroidota</taxon>
        <taxon>Flavobacteriia</taxon>
        <taxon>Flavobacteriales</taxon>
        <taxon>Flavobacteriaceae</taxon>
        <taxon>Flavobacterium</taxon>
    </lineage>
</organism>
<dbReference type="KEGG" id="fjg:BB050_00553"/>
<proteinExistence type="predicted"/>